<dbReference type="Proteomes" id="UP000070520">
    <property type="component" value="Unassembled WGS sequence"/>
</dbReference>
<proteinExistence type="predicted"/>
<dbReference type="AlphaFoldDB" id="A0A133V0B3"/>
<reference evidence="1 2" key="1">
    <citation type="journal article" date="2016" name="Sci. Rep.">
        <title>Metabolic traits of an uncultured archaeal lineage -MSBL1- from brine pools of the Red Sea.</title>
        <authorList>
            <person name="Mwirichia R."/>
            <person name="Alam I."/>
            <person name="Rashid M."/>
            <person name="Vinu M."/>
            <person name="Ba-Alawi W."/>
            <person name="Anthony Kamau A."/>
            <person name="Kamanda Ngugi D."/>
            <person name="Goker M."/>
            <person name="Klenk H.P."/>
            <person name="Bajic V."/>
            <person name="Stingl U."/>
        </authorList>
    </citation>
    <scope>NUCLEOTIDE SEQUENCE [LARGE SCALE GENOMIC DNA]</scope>
    <source>
        <strain evidence="1">SCGC-AAA261C02</strain>
    </source>
</reference>
<sequence length="85" mass="9316">MPPKKILLSTTKMLSCFFPIKMDPSSIPERYQVLDIETTALEPEAGLITAIGHGLPPLDTVFLVARLMSSAAPVKLIYSDGWARD</sequence>
<keyword evidence="2" id="KW-1185">Reference proteome</keyword>
<name>A0A133V0B3_9EURY</name>
<accession>A0A133V0B3</accession>
<comment type="caution">
    <text evidence="1">The sequence shown here is derived from an EMBL/GenBank/DDBJ whole genome shotgun (WGS) entry which is preliminary data.</text>
</comment>
<dbReference type="EMBL" id="LHXW01000021">
    <property type="protein sequence ID" value="KXA99870.1"/>
    <property type="molecule type" value="Genomic_DNA"/>
</dbReference>
<evidence type="ECO:0008006" key="3">
    <source>
        <dbReference type="Google" id="ProtNLM"/>
    </source>
</evidence>
<evidence type="ECO:0000313" key="1">
    <source>
        <dbReference type="EMBL" id="KXA99870.1"/>
    </source>
</evidence>
<organism evidence="1 2">
    <name type="scientific">candidate division MSBL1 archaeon SCGC-AAA261C02</name>
    <dbReference type="NCBI Taxonomy" id="1698272"/>
    <lineage>
        <taxon>Archaea</taxon>
        <taxon>Methanobacteriati</taxon>
        <taxon>Methanobacteriota</taxon>
        <taxon>candidate division MSBL1</taxon>
    </lineage>
</organism>
<dbReference type="PATRIC" id="fig|1698272.3.peg.316"/>
<evidence type="ECO:0000313" key="2">
    <source>
        <dbReference type="Proteomes" id="UP000070520"/>
    </source>
</evidence>
<gene>
    <name evidence="1" type="ORF">AKJ42_02330</name>
</gene>
<protein>
    <recommendedName>
        <fullName evidence="3">Exonuclease domain-containing protein</fullName>
    </recommendedName>
</protein>